<dbReference type="RefSeq" id="WP_129240658.1">
    <property type="nucleotide sequence ID" value="NZ_UFQC01000009.1"/>
</dbReference>
<dbReference type="OrthoDB" id="9795618at2"/>
<protein>
    <submittedName>
        <fullName evidence="2">Manganese-dependent 2,3-dihydroxybiphenyl 1,2-dioxygenase</fullName>
        <ecNumber evidence="2">1.13.11.39</ecNumber>
    </submittedName>
</protein>
<reference evidence="2 3" key="1">
    <citation type="submission" date="2018-07" db="EMBL/GenBank/DDBJ databases">
        <authorList>
            <person name="Peeters C."/>
        </authorList>
    </citation>
    <scope>NUCLEOTIDE SEQUENCE [LARGE SCALE GENOMIC DNA]</scope>
    <source>
        <strain evidence="2 3">LMG 30378</strain>
    </source>
</reference>
<sequence>MIDYAPGKPDFNILRLGHIEYLVSDLARARDFYVDVVGLFETESDADHVYLRAIEDREHHSVVLTRSPSPGIGHFSFRVSCEEDLDRLAAKFKGLGLPMRWLEPGEERGQGRALRVQDPFGFPVEYYAHMEQAPWMLQQYHLHRHGCPTRLDHLNVLVPDAQAGFDWYTRELGFYCSEYTVSAPPEERVWASWLYRKATIHDIAVMTGKGPSVHHAGFSLMEPMGVIRACDALAAAGYADNIERGPARHGISNALFVYVRDPDGNRFELYTGDYLTVDRDQVPKRWELDNPRRQSLWGTPPPRRWYEESMTVASLADGRPQPVSDPITRAIPTYVD</sequence>
<evidence type="ECO:0000313" key="2">
    <source>
        <dbReference type="EMBL" id="SSW66219.1"/>
    </source>
</evidence>
<dbReference type="InterPro" id="IPR004360">
    <property type="entry name" value="Glyas_Fos-R_dOase_dom"/>
</dbReference>
<dbReference type="Gene3D" id="3.10.180.10">
    <property type="entry name" value="2,3-Dihydroxybiphenyl 1,2-Dioxygenase, domain 1"/>
    <property type="match status" value="2"/>
</dbReference>
<dbReference type="PANTHER" id="PTHR21366">
    <property type="entry name" value="GLYOXALASE FAMILY PROTEIN"/>
    <property type="match status" value="1"/>
</dbReference>
<dbReference type="InterPro" id="IPR011981">
    <property type="entry name" value="DHPA_dOase_Mn/Fe"/>
</dbReference>
<dbReference type="Pfam" id="PF00903">
    <property type="entry name" value="Glyoxalase"/>
    <property type="match status" value="2"/>
</dbReference>
<dbReference type="InterPro" id="IPR029068">
    <property type="entry name" value="Glyas_Bleomycin-R_OHBP_Dase"/>
</dbReference>
<evidence type="ECO:0000259" key="1">
    <source>
        <dbReference type="PROSITE" id="PS51819"/>
    </source>
</evidence>
<accession>A0A446CEG7</accession>
<keyword evidence="2" id="KW-0560">Oxidoreductase</keyword>
<dbReference type="InterPro" id="IPR037523">
    <property type="entry name" value="VOC_core"/>
</dbReference>
<dbReference type="InterPro" id="IPR050383">
    <property type="entry name" value="GlyoxalaseI/FosfomycinResist"/>
</dbReference>
<organism evidence="2 3">
    <name type="scientific">Achromobacter veterisilvae</name>
    <dbReference type="NCBI Taxonomy" id="2069367"/>
    <lineage>
        <taxon>Bacteria</taxon>
        <taxon>Pseudomonadati</taxon>
        <taxon>Pseudomonadota</taxon>
        <taxon>Betaproteobacteria</taxon>
        <taxon>Burkholderiales</taxon>
        <taxon>Alcaligenaceae</taxon>
        <taxon>Achromobacter</taxon>
    </lineage>
</organism>
<dbReference type="GO" id="GO:0018583">
    <property type="term" value="F:biphenyl-2,3-diol 1,2-dioxygenase activity"/>
    <property type="evidence" value="ECO:0007669"/>
    <property type="project" value="UniProtKB-EC"/>
</dbReference>
<feature type="domain" description="VOC" evidence="1">
    <location>
        <begin position="15"/>
        <end position="129"/>
    </location>
</feature>
<gene>
    <name evidence="2" type="primary">bphC</name>
    <name evidence="2" type="ORF">AVE30378_01947</name>
</gene>
<name>A0A446CEG7_9BURK</name>
<dbReference type="NCBIfam" id="TIGR02295">
    <property type="entry name" value="HpaD"/>
    <property type="match status" value="1"/>
</dbReference>
<feature type="domain" description="VOC" evidence="1">
    <location>
        <begin position="150"/>
        <end position="272"/>
    </location>
</feature>
<dbReference type="SUPFAM" id="SSF54593">
    <property type="entry name" value="Glyoxalase/Bleomycin resistance protein/Dihydroxybiphenyl dioxygenase"/>
    <property type="match status" value="1"/>
</dbReference>
<dbReference type="PROSITE" id="PS51819">
    <property type="entry name" value="VOC"/>
    <property type="match status" value="2"/>
</dbReference>
<dbReference type="EMBL" id="UFQC01000009">
    <property type="protein sequence ID" value="SSW66219.1"/>
    <property type="molecule type" value="Genomic_DNA"/>
</dbReference>
<dbReference type="Proteomes" id="UP000289465">
    <property type="component" value="Unassembled WGS sequence"/>
</dbReference>
<evidence type="ECO:0000313" key="3">
    <source>
        <dbReference type="Proteomes" id="UP000289465"/>
    </source>
</evidence>
<keyword evidence="2" id="KW-0223">Dioxygenase</keyword>
<proteinExistence type="predicted"/>
<dbReference type="AlphaFoldDB" id="A0A446CEG7"/>
<dbReference type="EC" id="1.13.11.39" evidence="2"/>